<organism evidence="2 3">
    <name type="scientific">Vagococcus humatus</name>
    <dbReference type="NCBI Taxonomy" id="1889241"/>
    <lineage>
        <taxon>Bacteria</taxon>
        <taxon>Bacillati</taxon>
        <taxon>Bacillota</taxon>
        <taxon>Bacilli</taxon>
        <taxon>Lactobacillales</taxon>
        <taxon>Enterococcaceae</taxon>
        <taxon>Vagococcus</taxon>
    </lineage>
</organism>
<protein>
    <recommendedName>
        <fullName evidence="1">Antitoxin SocA-like Panacea domain-containing protein</fullName>
    </recommendedName>
</protein>
<sequence>MSNKSIENILHYILNEYPYPSDLTKTRITKIVYLVDWYSALENGQQLSNINWYFDHYGPYVSDVLDVADDDKKVKIKETVSAYGGVKYIVEPKDKNEKLKVNLSEKEIKIISQVIKDTEELSWNKFIDFVYDTAPIKNKNKYSSLNLSELAKEEKDSLKS</sequence>
<name>A0A3S0AD79_9ENTE</name>
<feature type="domain" description="Antitoxin SocA-like Panacea" evidence="1">
    <location>
        <begin position="29"/>
        <end position="133"/>
    </location>
</feature>
<dbReference type="OrthoDB" id="5196093at2"/>
<evidence type="ECO:0000313" key="2">
    <source>
        <dbReference type="EMBL" id="RST89090.1"/>
    </source>
</evidence>
<comment type="caution">
    <text evidence="2">The sequence shown here is derived from an EMBL/GenBank/DDBJ whole genome shotgun (WGS) entry which is preliminary data.</text>
</comment>
<dbReference type="EMBL" id="PXZH01000003">
    <property type="protein sequence ID" value="RST89090.1"/>
    <property type="molecule type" value="Genomic_DNA"/>
</dbReference>
<reference evidence="2 3" key="1">
    <citation type="submission" date="2018-03" db="EMBL/GenBank/DDBJ databases">
        <authorList>
            <person name="Gulvik C.A."/>
        </authorList>
    </citation>
    <scope>NUCLEOTIDE SEQUENCE [LARGE SCALE GENOMIC DNA]</scope>
    <source>
        <strain evidence="2 3">JCM 31581</strain>
    </source>
</reference>
<proteinExistence type="predicted"/>
<evidence type="ECO:0000259" key="1">
    <source>
        <dbReference type="Pfam" id="PF13274"/>
    </source>
</evidence>
<gene>
    <name evidence="2" type="ORF">C7P63_07325</name>
</gene>
<evidence type="ECO:0000313" key="3">
    <source>
        <dbReference type="Proteomes" id="UP000277864"/>
    </source>
</evidence>
<accession>A0A3S0AD79</accession>
<dbReference type="InterPro" id="IPR025272">
    <property type="entry name" value="SocA_Panacea"/>
</dbReference>
<dbReference type="Proteomes" id="UP000277864">
    <property type="component" value="Unassembled WGS sequence"/>
</dbReference>
<dbReference type="Pfam" id="PF13274">
    <property type="entry name" value="SocA_Panacea"/>
    <property type="match status" value="1"/>
</dbReference>
<dbReference type="AlphaFoldDB" id="A0A3S0AD79"/>
<keyword evidence="3" id="KW-1185">Reference proteome</keyword>
<dbReference type="RefSeq" id="WP_125943517.1">
    <property type="nucleotide sequence ID" value="NZ_PXZH01000003.1"/>
</dbReference>